<evidence type="ECO:0000313" key="2">
    <source>
        <dbReference type="EMBL" id="SFG77728.1"/>
    </source>
</evidence>
<dbReference type="EMBL" id="FOPC01000008">
    <property type="protein sequence ID" value="SFG77728.1"/>
    <property type="molecule type" value="Genomic_DNA"/>
</dbReference>
<evidence type="ECO:0000313" key="3">
    <source>
        <dbReference type="Proteomes" id="UP000199642"/>
    </source>
</evidence>
<gene>
    <name evidence="2" type="ORF">SAMN04487988_1084</name>
</gene>
<protein>
    <submittedName>
        <fullName evidence="2">Uncharacterized protein</fullName>
    </submittedName>
</protein>
<dbReference type="AlphaFoldDB" id="A0A1I2UL22"/>
<organism evidence="2 3">
    <name type="scientific">Algoriphagus hitonicola</name>
    <dbReference type="NCBI Taxonomy" id="435880"/>
    <lineage>
        <taxon>Bacteria</taxon>
        <taxon>Pseudomonadati</taxon>
        <taxon>Bacteroidota</taxon>
        <taxon>Cytophagia</taxon>
        <taxon>Cytophagales</taxon>
        <taxon>Cyclobacteriaceae</taxon>
        <taxon>Algoriphagus</taxon>
    </lineage>
</organism>
<dbReference type="Proteomes" id="UP000199642">
    <property type="component" value="Unassembled WGS sequence"/>
</dbReference>
<keyword evidence="3" id="KW-1185">Reference proteome</keyword>
<sequence length="485" mass="55020">MKTNLTPPPHSFHFISFLKDKRSLLRLCAIACLSVLLLIGFSCIQEEDIETSMDQGFSPEIQKVKSWYEKNKVLLHPKPGSAHAREFGHDLILPFFEKEPDWEDFYSYQFPDGRQVFEVHLKNLTGIMPTAFMEKYGSQADDLTEESLLFIENPQIPDGFVPVVARYFSEGQQSEEMTYHQIPLGWTGRIDLLTYDERHLRSIKVENGQLISHIRYQTEEPRVSSRAYSSYTSCQPGYWVDFPYYAMEEGIGVESQQSVWVQECYTNTYETEEPETSSPQVGGGGTSSPPPSSTTPEEEDICEEEFCIPFPEEDRYFETTNTPDDGFNFQGEKVKIPTTLILQNGDQIKIEFGITQSDRKSANQEVAKLLLEGIKHAIEKANLKLSGNEKITSIYIAATTNGTHGPGSNHYNGTAIDISRINGVKMSVSGITNQIIQLQIAMDNFPNVRENFGPHFKHKFSIETGKWNYSHPVGGHSDHIHFSVR</sequence>
<dbReference type="STRING" id="435880.SAMN04487988_1084"/>
<reference evidence="3" key="1">
    <citation type="submission" date="2016-10" db="EMBL/GenBank/DDBJ databases">
        <authorList>
            <person name="Varghese N."/>
            <person name="Submissions S."/>
        </authorList>
    </citation>
    <scope>NUCLEOTIDE SEQUENCE [LARGE SCALE GENOMIC DNA]</scope>
    <source>
        <strain evidence="3">DSM 19315</strain>
    </source>
</reference>
<feature type="region of interest" description="Disordered" evidence="1">
    <location>
        <begin position="270"/>
        <end position="301"/>
    </location>
</feature>
<name>A0A1I2UL22_9BACT</name>
<accession>A0A1I2UL22</accession>
<proteinExistence type="predicted"/>
<evidence type="ECO:0000256" key="1">
    <source>
        <dbReference type="SAM" id="MobiDB-lite"/>
    </source>
</evidence>